<keyword evidence="2" id="KW-0472">Membrane</keyword>
<feature type="region of interest" description="Disordered" evidence="1">
    <location>
        <begin position="1921"/>
        <end position="1940"/>
    </location>
</feature>
<feature type="transmembrane region" description="Helical" evidence="2">
    <location>
        <begin position="1838"/>
        <end position="1858"/>
    </location>
</feature>
<feature type="transmembrane region" description="Helical" evidence="2">
    <location>
        <begin position="1806"/>
        <end position="1826"/>
    </location>
</feature>
<reference evidence="3 4" key="1">
    <citation type="submission" date="2016-11" db="EMBL/GenBank/DDBJ databases">
        <title>The macronuclear genome of Stentor coeruleus: a giant cell with tiny introns.</title>
        <authorList>
            <person name="Slabodnick M."/>
            <person name="Ruby J.G."/>
            <person name="Reiff S.B."/>
            <person name="Swart E.C."/>
            <person name="Gosai S."/>
            <person name="Prabakaran S."/>
            <person name="Witkowska E."/>
            <person name="Larue G.E."/>
            <person name="Fisher S."/>
            <person name="Freeman R.M."/>
            <person name="Gunawardena J."/>
            <person name="Chu W."/>
            <person name="Stover N.A."/>
            <person name="Gregory B.D."/>
            <person name="Nowacki M."/>
            <person name="Derisi J."/>
            <person name="Roy S.W."/>
            <person name="Marshall W.F."/>
            <person name="Sood P."/>
        </authorList>
    </citation>
    <scope>NUCLEOTIDE SEQUENCE [LARGE SCALE GENOMIC DNA]</scope>
    <source>
        <strain evidence="3">WM001</strain>
    </source>
</reference>
<dbReference type="EMBL" id="MPUH01000181">
    <property type="protein sequence ID" value="OMJ87266.1"/>
    <property type="molecule type" value="Genomic_DNA"/>
</dbReference>
<evidence type="ECO:0000313" key="3">
    <source>
        <dbReference type="EMBL" id="OMJ87266.1"/>
    </source>
</evidence>
<name>A0A1R2CE70_9CILI</name>
<organism evidence="3 4">
    <name type="scientific">Stentor coeruleus</name>
    <dbReference type="NCBI Taxonomy" id="5963"/>
    <lineage>
        <taxon>Eukaryota</taxon>
        <taxon>Sar</taxon>
        <taxon>Alveolata</taxon>
        <taxon>Ciliophora</taxon>
        <taxon>Postciliodesmatophora</taxon>
        <taxon>Heterotrichea</taxon>
        <taxon>Heterotrichida</taxon>
        <taxon>Stentoridae</taxon>
        <taxon>Stentor</taxon>
    </lineage>
</organism>
<evidence type="ECO:0000313" key="4">
    <source>
        <dbReference type="Proteomes" id="UP000187209"/>
    </source>
</evidence>
<comment type="caution">
    <text evidence="3">The sequence shown here is derived from an EMBL/GenBank/DDBJ whole genome shotgun (WGS) entry which is preliminary data.</text>
</comment>
<feature type="transmembrane region" description="Helical" evidence="2">
    <location>
        <begin position="1718"/>
        <end position="1741"/>
    </location>
</feature>
<dbReference type="Proteomes" id="UP000187209">
    <property type="component" value="Unassembled WGS sequence"/>
</dbReference>
<evidence type="ECO:0008006" key="5">
    <source>
        <dbReference type="Google" id="ProtNLM"/>
    </source>
</evidence>
<feature type="transmembrane region" description="Helical" evidence="2">
    <location>
        <begin position="1870"/>
        <end position="1896"/>
    </location>
</feature>
<evidence type="ECO:0000256" key="1">
    <source>
        <dbReference type="SAM" id="MobiDB-lite"/>
    </source>
</evidence>
<keyword evidence="4" id="KW-1185">Reference proteome</keyword>
<sequence length="1940" mass="221768">MIWLYIFNALLVHANYLKYSWLYTTDYGAYGSVDMYDSDGNRIYLNDIPIYAYLKPSSTVESYGWKRYTNSGNAVFYVGIWCFGTYQVVVHSAGFEDAISDPFTTYSDFCNELTATIELIPSTDLYKITLETRSLNEGGILLDCSYKIEEINDNSFSGISSQESSSNSSQFYISFSTFGIKKLIGVCNNTVSRYFEVEVFSFTGGYISSTFISNIPSVVNSNFSILVQVYQDQDFTIKITEGNYLINVILSPHSNFTIVSGHTENGEITFNNLSTIKSGLYCIVSYSEGMHSNFSQEFYLKPLDVRFEFIGEPPHHLNQNFSISLSIWAGETFIQEGSYKLEILTDPITNWTGESQVVTNNGVYTYENVTINEIGSFYFLTYIYGYASESDLIEILPYYKIFFSDPIIYVNTIFTIKFSPYIDDLFTQPYNGKSLFLMIYLNPLDIFLCFNWPWMFRTESACDYVSISDPGEYRIQIESNNYYVMLTDPFKVNIFAIPNFITFVNNIQPKSPSEVLDFYITLSCDEDLISLYGNMEMTINVIINNENKETMLSSITQNGLASFKLDPIENLSNTIIKIEGDFIFTICIPLYIKAYLDIEIISEISRSSENQIKAKIGVFKDQQLTMKMPVNSCNILLRLEPQGDLSDWTCSTKNDDYMYVTNLYVLSSGEFNLIAYNDEIYYNASTPKFTISFISKVFVITLSIQSTEIISNQFFIVRVEIFKKNRESYTDSTMIYLNCSNFICNGETMKQNNNGKVDFNISTNIIGEANIIAYTDNDSLAQHKDILSINILDPLCSILDENNNCTECTENAQKIEGVCQCGEFSEQSSDKRKCQCQNSYLSYDYFCKACKNYIIKEDISSYYTEDYKGIIVHFLKTPIFSKVPCLFSFPYSDYSDFTCHQVDDSTFLIQFNHYIPQITTPIIYTELITSKEANCSFFDEPLEFIPDCIYPLPTPFIDFVYPYTISLVCSSSKLYFSTLITDPDYIYSWNATVDPMNIDLINYLVMQNTSEIYIEKKFLSQGSLEIELKVMSRMFNTFTVKSAIIEVTDETRIQVDFNTGDEIYIKARDNLSVRVQVSSRCGLAGPVFYSWGLISPNITEKAMIYSGSESESLKINGGFLKPGNIYVFEVKVQAGSKIASSKRLTIYCLYDELSLKLNRLNGIVGLDYDFEVTAEAEDVDDITADIKIEWSCLETSSLCKGNDGEILFSVYTGALLIIPKEKLRNGATYTLNCTASTPQKSKSLIISITINSSAAGLLEIFAPESSIITQSPITLYSILTSSVQSSIIWSSFNKFPLIFSSFENKSYLKILPEYLNPGETYQISASVNSSNLISFISISRKKLPECLGFTAKFVNKKWSLKVQNCSSENGNLLYQYGFSYQNEIIWITESLYKNSVSLFGKTDALQAVVQVCDKYSCILYYVDLPKENRKLLEEFDFYQELSLADSIPDTLIFYFKNAEESLLPTIFSSFSDYYIQGVSTKSEFLTFVTCFEALMNNYIFFTIEQIDTALNILINNLVSAGISLDNSTTHILIKVISQVINKATVKIFLDTLLKINQYSLFDMFPGDKNLFSQDILLYNLRVYNTSKIIIHEENLMIDVNANLDENFIYDFYFAKFELADLSLIVSTNLQIVGNYDNYRNTQIFDRLDEYIKSVKVSFKQEKHFGDENFKCTSYDNTFWNSSNCNVIIDKDKEIKITYKKSSDIKIKWYPVYGCEESLFIPVILMILTPLCFFAAIIFLIYDWRSQNETLNSLQVISLASLVIKQPHSKRAFTLLHILGVFCCSVFSIECFNHLFLFKIEIQSISIFPSLAAILIINLFASLFLFIKVRLFMIRLWRIIGFTLILIIILSTIAASCILSDGVCEDKQRKWISISAIVFVFHTVVLESFYGGVVQIFTKNVVNRKRKVDDFAERVVLDHHQSSEKDVCKSLEEEKTENKRE</sequence>
<evidence type="ECO:0000256" key="2">
    <source>
        <dbReference type="SAM" id="Phobius"/>
    </source>
</evidence>
<accession>A0A1R2CE70</accession>
<proteinExistence type="predicted"/>
<feature type="transmembrane region" description="Helical" evidence="2">
    <location>
        <begin position="1774"/>
        <end position="1794"/>
    </location>
</feature>
<keyword evidence="2" id="KW-1133">Transmembrane helix</keyword>
<protein>
    <recommendedName>
        <fullName evidence="5">GPS domain-containing protein</fullName>
    </recommendedName>
</protein>
<gene>
    <name evidence="3" type="ORF">SteCoe_11034</name>
</gene>
<keyword evidence="2" id="KW-0812">Transmembrane</keyword>